<protein>
    <submittedName>
        <fullName evidence="1">Uncharacterized protein</fullName>
    </submittedName>
</protein>
<accession>A0A1N6RIJ5</accession>
<dbReference type="RefSeq" id="WP_076543876.1">
    <property type="nucleotide sequence ID" value="NZ_FTNC01000003.1"/>
</dbReference>
<dbReference type="STRING" id="56779.SAMN05421834_10318"/>
<evidence type="ECO:0000313" key="1">
    <source>
        <dbReference type="EMBL" id="SIQ28532.1"/>
    </source>
</evidence>
<organism evidence="1 2">
    <name type="scientific">Halanaerobium kushneri</name>
    <dbReference type="NCBI Taxonomy" id="56779"/>
    <lineage>
        <taxon>Bacteria</taxon>
        <taxon>Bacillati</taxon>
        <taxon>Bacillota</taxon>
        <taxon>Clostridia</taxon>
        <taxon>Halanaerobiales</taxon>
        <taxon>Halanaerobiaceae</taxon>
        <taxon>Halanaerobium</taxon>
    </lineage>
</organism>
<proteinExistence type="predicted"/>
<evidence type="ECO:0000313" key="2">
    <source>
        <dbReference type="Proteomes" id="UP000185669"/>
    </source>
</evidence>
<keyword evidence="2" id="KW-1185">Reference proteome</keyword>
<dbReference type="Proteomes" id="UP000185669">
    <property type="component" value="Unassembled WGS sequence"/>
</dbReference>
<sequence>MDFSRDEKGRIKRDSLIEEIRKELKRLYFLEQINNIDLRIDLSNHFSKLTGIETDIIILNSAKPLLKFQVLKHGKPIYVNDDFDYPGYFSKSLREHFDFKYYKEYHYQKMRERLTKST</sequence>
<reference evidence="2" key="1">
    <citation type="submission" date="2017-01" db="EMBL/GenBank/DDBJ databases">
        <authorList>
            <person name="Varghese N."/>
            <person name="Submissions S."/>
        </authorList>
    </citation>
    <scope>NUCLEOTIDE SEQUENCE [LARGE SCALE GENOMIC DNA]</scope>
    <source>
        <strain evidence="2">ATCC 700103</strain>
    </source>
</reference>
<gene>
    <name evidence="1" type="ORF">SAMN05421834_10318</name>
</gene>
<dbReference type="EMBL" id="FTNC01000003">
    <property type="protein sequence ID" value="SIQ28532.1"/>
    <property type="molecule type" value="Genomic_DNA"/>
</dbReference>
<name>A0A1N6RIJ5_9FIRM</name>
<dbReference type="OrthoDB" id="90159at2"/>
<dbReference type="AlphaFoldDB" id="A0A1N6RIJ5"/>